<organism evidence="2 3">
    <name type="scientific">Romanomermis culicivorax</name>
    <name type="common">Nematode worm</name>
    <dbReference type="NCBI Taxonomy" id="13658"/>
    <lineage>
        <taxon>Eukaryota</taxon>
        <taxon>Metazoa</taxon>
        <taxon>Ecdysozoa</taxon>
        <taxon>Nematoda</taxon>
        <taxon>Enoplea</taxon>
        <taxon>Dorylaimia</taxon>
        <taxon>Mermithida</taxon>
        <taxon>Mermithoidea</taxon>
        <taxon>Mermithidae</taxon>
        <taxon>Romanomermis</taxon>
    </lineage>
</organism>
<keyword evidence="1" id="KW-0472">Membrane</keyword>
<dbReference type="Proteomes" id="UP000887565">
    <property type="component" value="Unplaced"/>
</dbReference>
<feature type="transmembrane region" description="Helical" evidence="1">
    <location>
        <begin position="20"/>
        <end position="38"/>
    </location>
</feature>
<evidence type="ECO:0000256" key="1">
    <source>
        <dbReference type="SAM" id="Phobius"/>
    </source>
</evidence>
<keyword evidence="1" id="KW-0812">Transmembrane</keyword>
<evidence type="ECO:0000313" key="3">
    <source>
        <dbReference type="WBParaSite" id="nRc.2.0.1.t05160-RA"/>
    </source>
</evidence>
<reference evidence="3" key="1">
    <citation type="submission" date="2022-11" db="UniProtKB">
        <authorList>
            <consortium name="WormBaseParasite"/>
        </authorList>
    </citation>
    <scope>IDENTIFICATION</scope>
</reference>
<evidence type="ECO:0000313" key="2">
    <source>
        <dbReference type="Proteomes" id="UP000887565"/>
    </source>
</evidence>
<sequence length="96" mass="10907">MASMEQQWNAVPLNCEVLTFSMANIFFALINLSVLTFTKFMSDSTTKSIFIGILLSDIMSLRIYKRAFDLDDIQDVVSCHMQTGKTPGQYGWHFGK</sequence>
<proteinExistence type="predicted"/>
<protein>
    <submittedName>
        <fullName evidence="3">Uncharacterized protein</fullName>
    </submittedName>
</protein>
<name>A0A915HUW6_ROMCU</name>
<keyword evidence="1" id="KW-1133">Transmembrane helix</keyword>
<dbReference type="WBParaSite" id="nRc.2.0.1.t05160-RA">
    <property type="protein sequence ID" value="nRc.2.0.1.t05160-RA"/>
    <property type="gene ID" value="nRc.2.0.1.g05160"/>
</dbReference>
<accession>A0A915HUW6</accession>
<keyword evidence="2" id="KW-1185">Reference proteome</keyword>
<dbReference type="AlphaFoldDB" id="A0A915HUW6"/>